<dbReference type="EMBL" id="JADFFL010000001">
    <property type="protein sequence ID" value="MBE9660893.1"/>
    <property type="molecule type" value="Genomic_DNA"/>
</dbReference>
<keyword evidence="2" id="KW-0732">Signal</keyword>
<name>A0A929KVY2_9SPHI</name>
<evidence type="ECO:0000256" key="2">
    <source>
        <dbReference type="SAM" id="SignalP"/>
    </source>
</evidence>
<dbReference type="PANTHER" id="PTHR30373:SF2">
    <property type="entry name" value="UPF0603 PROTEIN YGCG"/>
    <property type="match status" value="1"/>
</dbReference>
<dbReference type="RefSeq" id="WP_194110081.1">
    <property type="nucleotide sequence ID" value="NZ_JADFFL010000001.1"/>
</dbReference>
<feature type="compositionally biased region" description="Gly residues" evidence="1">
    <location>
        <begin position="335"/>
        <end position="347"/>
    </location>
</feature>
<organism evidence="4 5">
    <name type="scientific">Mucilaginibacter myungsuensis</name>
    <dbReference type="NCBI Taxonomy" id="649104"/>
    <lineage>
        <taxon>Bacteria</taxon>
        <taxon>Pseudomonadati</taxon>
        <taxon>Bacteroidota</taxon>
        <taxon>Sphingobacteriia</taxon>
        <taxon>Sphingobacteriales</taxon>
        <taxon>Sphingobacteriaceae</taxon>
        <taxon>Mucilaginibacter</taxon>
    </lineage>
</organism>
<dbReference type="Pfam" id="PF04536">
    <property type="entry name" value="TPM_phosphatase"/>
    <property type="match status" value="1"/>
</dbReference>
<feature type="compositionally biased region" description="Basic and acidic residues" evidence="1">
    <location>
        <begin position="285"/>
        <end position="329"/>
    </location>
</feature>
<gene>
    <name evidence="4" type="ORF">IRJ16_03280</name>
</gene>
<evidence type="ECO:0000256" key="1">
    <source>
        <dbReference type="SAM" id="MobiDB-lite"/>
    </source>
</evidence>
<feature type="domain" description="TPM" evidence="3">
    <location>
        <begin position="33"/>
        <end position="153"/>
    </location>
</feature>
<evidence type="ECO:0000313" key="5">
    <source>
        <dbReference type="Proteomes" id="UP000622475"/>
    </source>
</evidence>
<dbReference type="InterPro" id="IPR007621">
    <property type="entry name" value="TPM_dom"/>
</dbReference>
<protein>
    <submittedName>
        <fullName evidence="4">TPM domain-containing protein</fullName>
    </submittedName>
</protein>
<accession>A0A929KVY2</accession>
<evidence type="ECO:0000259" key="3">
    <source>
        <dbReference type="Pfam" id="PF04536"/>
    </source>
</evidence>
<comment type="caution">
    <text evidence="4">The sequence shown here is derived from an EMBL/GenBank/DDBJ whole genome shotgun (WGS) entry which is preliminary data.</text>
</comment>
<feature type="region of interest" description="Disordered" evidence="1">
    <location>
        <begin position="283"/>
        <end position="371"/>
    </location>
</feature>
<dbReference type="Proteomes" id="UP000622475">
    <property type="component" value="Unassembled WGS sequence"/>
</dbReference>
<feature type="signal peptide" evidence="2">
    <location>
        <begin position="1"/>
        <end position="22"/>
    </location>
</feature>
<proteinExistence type="predicted"/>
<reference evidence="4" key="1">
    <citation type="submission" date="2020-10" db="EMBL/GenBank/DDBJ databases">
        <title>Mucilaginibacter mali sp. nov., isolated from rhizosphere soil of apple orchard.</title>
        <authorList>
            <person name="Lee J.-S."/>
            <person name="Kim H.S."/>
            <person name="Kim J.-S."/>
        </authorList>
    </citation>
    <scope>NUCLEOTIDE SEQUENCE</scope>
    <source>
        <strain evidence="4">KCTC 22746</strain>
    </source>
</reference>
<feature type="chain" id="PRO_5037158816" evidence="2">
    <location>
        <begin position="23"/>
        <end position="371"/>
    </location>
</feature>
<dbReference type="AlphaFoldDB" id="A0A929KVY2"/>
<keyword evidence="5" id="KW-1185">Reference proteome</keyword>
<evidence type="ECO:0000313" key="4">
    <source>
        <dbReference type="EMBL" id="MBE9660893.1"/>
    </source>
</evidence>
<dbReference type="Gene3D" id="3.10.310.50">
    <property type="match status" value="1"/>
</dbReference>
<feature type="compositionally biased region" description="Low complexity" evidence="1">
    <location>
        <begin position="348"/>
        <end position="371"/>
    </location>
</feature>
<dbReference type="PANTHER" id="PTHR30373">
    <property type="entry name" value="UPF0603 PROTEIN YGCG"/>
    <property type="match status" value="1"/>
</dbReference>
<sequence>MRRFALSLLIISISFTAFNSSAQIPKPKKNSYVNDLAGVLTADEETELNKEIFTIERKRDVQMAIVLVKKIPSMYDIEEFAVLIGRRWGVGKNKRGIVYVAAIDQRKQRIEVARNLDELFPNDVSLALLDRVKPGFREKDYKAGLSELISGVEDILPLSAAEQKLEQVRADSVQAVVKQAAIAREKADAIVAESDRQLWKWFAVFLSVLLVIYVIRKLINRSSSSYETIRNTDNYVGDGNYGSSGYSSSRRYNSYGSYGGGYRSSGSRLGDFATGAAAGYAARTLQERSDEERRDRQRREEDERRDREERDREEDDRREQEAHDREANEPRNWGNWGGGSSDSGGGSSSSDGNSGNSGFSTGSSSGATSDW</sequence>